<evidence type="ECO:0000313" key="2">
    <source>
        <dbReference type="Proteomes" id="UP001177260"/>
    </source>
</evidence>
<comment type="caution">
    <text evidence="1">The sequence shown here is derived from an EMBL/GenBank/DDBJ whole genome shotgun (WGS) entry which is preliminary data.</text>
</comment>
<accession>A0ACC3B8X5</accession>
<name>A0ACC3B8X5_9EURO</name>
<evidence type="ECO:0000313" key="1">
    <source>
        <dbReference type="EMBL" id="KAK1146809.1"/>
    </source>
</evidence>
<reference evidence="1 2" key="1">
    <citation type="journal article" date="2023" name="ACS Omega">
        <title>Identification of the Neoaspergillic Acid Biosynthesis Gene Cluster by Establishing an In Vitro CRISPR-Ribonucleoprotein Genetic System in Aspergillus melleus.</title>
        <authorList>
            <person name="Yuan B."/>
            <person name="Grau M.F."/>
            <person name="Murata R.M."/>
            <person name="Torok T."/>
            <person name="Venkateswaran K."/>
            <person name="Stajich J.E."/>
            <person name="Wang C.C.C."/>
        </authorList>
    </citation>
    <scope>NUCLEOTIDE SEQUENCE [LARGE SCALE GENOMIC DNA]</scope>
    <source>
        <strain evidence="1 2">IMV 1140</strain>
    </source>
</reference>
<dbReference type="EMBL" id="JAOPJF010000015">
    <property type="protein sequence ID" value="KAK1146809.1"/>
    <property type="molecule type" value="Genomic_DNA"/>
</dbReference>
<gene>
    <name evidence="1" type="ORF">N8T08_002570</name>
</gene>
<organism evidence="1 2">
    <name type="scientific">Aspergillus melleus</name>
    <dbReference type="NCBI Taxonomy" id="138277"/>
    <lineage>
        <taxon>Eukaryota</taxon>
        <taxon>Fungi</taxon>
        <taxon>Dikarya</taxon>
        <taxon>Ascomycota</taxon>
        <taxon>Pezizomycotina</taxon>
        <taxon>Eurotiomycetes</taxon>
        <taxon>Eurotiomycetidae</taxon>
        <taxon>Eurotiales</taxon>
        <taxon>Aspergillaceae</taxon>
        <taxon>Aspergillus</taxon>
        <taxon>Aspergillus subgen. Circumdati</taxon>
    </lineage>
</organism>
<protein>
    <submittedName>
        <fullName evidence="1">Uncharacterized protein</fullName>
    </submittedName>
</protein>
<keyword evidence="2" id="KW-1185">Reference proteome</keyword>
<sequence>MDLSKLLFSLGTAYWNSSKHDLSIPVFTKAMEIDHTDYGRIFQVLSLYAEQARSFAKDLVKQALDVLSDDDEDSDLFAYISLPLVFIPLEDDANALATLSLLARIEGPSGKIHCDGDCTGSWPYDGEMFWCRDCIALTLERGCFDKVKGNRGLLFSVCERSHEFWVVPEREDLLAPGEVRVGEDKVVAFGEWVEGIRSVYLA</sequence>
<dbReference type="Proteomes" id="UP001177260">
    <property type="component" value="Unassembled WGS sequence"/>
</dbReference>
<proteinExistence type="predicted"/>